<proteinExistence type="predicted"/>
<dbReference type="STRING" id="187868.SAMN05192589_104325"/>
<keyword evidence="2" id="KW-0677">Repeat</keyword>
<dbReference type="OrthoDB" id="8809007at2"/>
<dbReference type="PANTHER" id="PTHR48051:SF1">
    <property type="entry name" value="RAS SUPPRESSOR PROTEIN 1"/>
    <property type="match status" value="1"/>
</dbReference>
<name>A0A1G6S3F5_9BURK</name>
<feature type="region of interest" description="Disordered" evidence="3">
    <location>
        <begin position="1"/>
        <end position="23"/>
    </location>
</feature>
<evidence type="ECO:0000256" key="2">
    <source>
        <dbReference type="ARBA" id="ARBA00022737"/>
    </source>
</evidence>
<dbReference type="InterPro" id="IPR036597">
    <property type="entry name" value="Fido-like_dom_sf"/>
</dbReference>
<dbReference type="InterPro" id="IPR053674">
    <property type="entry name" value="RLCK_Uridylyltransferase"/>
</dbReference>
<sequence>MTTTTDFHARVSHSPGAEAGGLTNDDSAFRFLRRHYSAPGNARPAAPAANTPDMDRWLSELQDWCDADPNLPPPRKEGLWARMVGRLRPSAADLDDETEGAATFVERRREAVNRVLACHAMGEEGWQLDLRVLRLSSLPPGLDRLRHLKHLDISDNTGFHRLPETLALCRGLRTLTARNCFVTEVPQALAWLQHLELLDLSANFGLRELPDSLAQAPRLATVILTHCGLQSVPEAMARMPVLQLLDLSHNLQLHSVPAAVRDHPAVDLAGTPVALLSNLLQAPRWNPPQQARLAARLDGVVVGWQECLGVLRKNAGLRTEVNAWRSGLSLVLRTDGVGTEDAWSDAMQAVGTWLHAGQPITPERLLEIGWRLNGCPAGGPRARTREFQRLAAGTAGATVFGDPGVPTPSSFMPGPGEQRSYPMAASLPRHLETLAAWLSPATAVYPALTRLEAVERAARLYQALVSLRPLDEGNAPAALMAMDWALQQHGLPPVVLEESVLSQAVVFAEELPNEGPNALVTALVEGMEELVHTLCPGSLRLLA</sequence>
<dbReference type="InterPro" id="IPR050216">
    <property type="entry name" value="LRR_domain-containing"/>
</dbReference>
<evidence type="ECO:0000256" key="3">
    <source>
        <dbReference type="SAM" id="MobiDB-lite"/>
    </source>
</evidence>
<dbReference type="RefSeq" id="WP_092742675.1">
    <property type="nucleotide sequence ID" value="NZ_FMZC01000004.1"/>
</dbReference>
<gene>
    <name evidence="4" type="ORF">SAMN05192589_104325</name>
</gene>
<dbReference type="Proteomes" id="UP000198781">
    <property type="component" value="Unassembled WGS sequence"/>
</dbReference>
<evidence type="ECO:0000313" key="4">
    <source>
        <dbReference type="EMBL" id="SDD11213.1"/>
    </source>
</evidence>
<evidence type="ECO:0000313" key="5">
    <source>
        <dbReference type="Proteomes" id="UP000198781"/>
    </source>
</evidence>
<keyword evidence="1" id="KW-0433">Leucine-rich repeat</keyword>
<dbReference type="Gene3D" id="1.10.3290.10">
    <property type="entry name" value="Fido-like domain"/>
    <property type="match status" value="1"/>
</dbReference>
<dbReference type="GO" id="GO:0005737">
    <property type="term" value="C:cytoplasm"/>
    <property type="evidence" value="ECO:0007669"/>
    <property type="project" value="TreeGrafter"/>
</dbReference>
<accession>A0A1G6S3F5</accession>
<dbReference type="SUPFAM" id="SSF52047">
    <property type="entry name" value="RNI-like"/>
    <property type="match status" value="1"/>
</dbReference>
<reference evidence="4 5" key="1">
    <citation type="submission" date="2016-10" db="EMBL/GenBank/DDBJ databases">
        <authorList>
            <person name="de Groot N.N."/>
        </authorList>
    </citation>
    <scope>NUCLEOTIDE SEQUENCE [LARGE SCALE GENOMIC DNA]</scope>
    <source>
        <strain evidence="4 5">DSM 16619</strain>
    </source>
</reference>
<evidence type="ECO:0008006" key="6">
    <source>
        <dbReference type="Google" id="ProtNLM"/>
    </source>
</evidence>
<evidence type="ECO:0000256" key="1">
    <source>
        <dbReference type="ARBA" id="ARBA00022614"/>
    </source>
</evidence>
<keyword evidence="5" id="KW-1185">Reference proteome</keyword>
<dbReference type="InterPro" id="IPR032675">
    <property type="entry name" value="LRR_dom_sf"/>
</dbReference>
<dbReference type="SUPFAM" id="SSF140931">
    <property type="entry name" value="Fic-like"/>
    <property type="match status" value="1"/>
</dbReference>
<dbReference type="Gene3D" id="3.80.10.10">
    <property type="entry name" value="Ribonuclease Inhibitor"/>
    <property type="match status" value="1"/>
</dbReference>
<dbReference type="NCBIfam" id="NF041381">
    <property type="entry name" value="XopAC"/>
    <property type="match status" value="1"/>
</dbReference>
<organism evidence="4 5">
    <name type="scientific">Paracidovorax valerianellae</name>
    <dbReference type="NCBI Taxonomy" id="187868"/>
    <lineage>
        <taxon>Bacteria</taxon>
        <taxon>Pseudomonadati</taxon>
        <taxon>Pseudomonadota</taxon>
        <taxon>Betaproteobacteria</taxon>
        <taxon>Burkholderiales</taxon>
        <taxon>Comamonadaceae</taxon>
        <taxon>Paracidovorax</taxon>
    </lineage>
</organism>
<protein>
    <recommendedName>
        <fullName evidence="6">Leucine rich repeat-containing protein</fullName>
    </recommendedName>
</protein>
<dbReference type="EMBL" id="FMZC01000004">
    <property type="protein sequence ID" value="SDD11213.1"/>
    <property type="molecule type" value="Genomic_DNA"/>
</dbReference>
<dbReference type="AlphaFoldDB" id="A0A1G6S3F5"/>
<dbReference type="PANTHER" id="PTHR48051">
    <property type="match status" value="1"/>
</dbReference>